<keyword evidence="4 11" id="KW-0548">Nucleotidyltransferase</keyword>
<dbReference type="OrthoDB" id="9804290at2"/>
<dbReference type="RefSeq" id="WP_076543539.1">
    <property type="nucleotide sequence ID" value="NZ_FTNC01000001.1"/>
</dbReference>
<dbReference type="Pfam" id="PF14579">
    <property type="entry name" value="HHH_6"/>
    <property type="match status" value="1"/>
</dbReference>
<feature type="region of interest" description="Disordered" evidence="12">
    <location>
        <begin position="153"/>
        <end position="197"/>
    </location>
</feature>
<dbReference type="InterPro" id="IPR036397">
    <property type="entry name" value="RNaseH_sf"/>
</dbReference>
<evidence type="ECO:0000256" key="12">
    <source>
        <dbReference type="SAM" id="MobiDB-lite"/>
    </source>
</evidence>
<dbReference type="Pfam" id="PF02811">
    <property type="entry name" value="PHP"/>
    <property type="match status" value="1"/>
</dbReference>
<sequence length="1407" mass="159060">MTKAVILREKSNLYKYLVYNQEDSIIYCITETEKSAAAEAEIKRKIPLEQNDFQLKIISDLSLEEELFLIWPQIIANFEVYFSFSNNWLKRAQLFLEEREVKIKVETKMAQKKLAQPKVIAFLENNLSRYLDEIKKVSVHNGDFLPEIEEKSDPAKFKQRSERTAPPAQNYSQGRSSGGGSSHSGRKRKNKNRYGRVIRGQKTHDLVELDTEIPSVIVEADLFDIDVRQTRKGSYLYILKITDYDSSISAKTFTDKKDDFLDGLNKGQHLKIRGKVSFDPYSKEWGIIFNDLIPLEKETRQDKAEKKRVELHLHTQMSAMDSVINVKDVVKRAGDWGHKAIAITDHGVVQAFPDAYSAGEKYGVKIIYGVEAYLVDDGEPIVNNPYSSHLDETEFIVFDLETTGLNPSQHEIIEIGAVKIKNGKKIDEFKSFINPGVKIPAKITEITGINSSMIADAPDLKTVINQFVDFVESGVLVAHNADFDYGFIRTALESLEIKKDDYTVLDTLGLSRALVKDSKNHKLNTLAKYFGVDLENHHRALDDAAATAEILSHLLEIIKEDGSENLDQINNYISKIDWKDLRPFHAVILAKNKKGLKNLYKLISISHLNNFYKKPRILKSVLLQHRNGLIIGSACEAGQIYKAFVNNRPRNEIKKVAKLYDYLELQPLGNNQFLIPDKVNSRDDLKEINRKIYQLGQELNKPVVATTDSHFLDPKDSIFREILQTGQGFNDADQQPPIYYRTTEEMLKEFSYFGENTAREIVVENPNKIAEQISKIKPIPDGLFTPEIEGAEAEIRNMSYERAHQFYGKELPQLVIDRLEKELSSIIENGFAVIYLIAHKLVKKSLEDGYLVGSRGSVGSSFVATMTEITEVNPLPPHYRCPQCSKHEFITDGSIGTGVDLPDKICPDCGTEYIKDGFDIPFEVFMGFKGDKVPDIDLNFSGEYQGKIHKYTEEFFGRDYVYKAGTISTIADRTAFGFVKNYLDDKGMEVKRAEIDRLVAGCTGVRRTTGQHPGGLMIVPKANSIFDFSPIQHPANDQDTDIRTTHFDYHSISGRILKLDLLGHDDPTSLRLLQDMTGIEPQDIPLDDPDTMSIFSGTDILGVDPELLGTDIGTLGIPEFGTSFVQQMLRDTRPTTFAELVRISGLSHGTDVWLNNAQDLIRDDKAELAEVISVRDDIMNYLLQRGVEPSTAFWIMEHVRKGKGLTEEEEEAMRGNNVPDWYIDSCKKIKYMFPKAHAAAYVTMAYRIAYFKVHHPAAFYTAYFSIKADDFDAQLACNGREKVVNKIEELEALGNDMTAKESGTLTVLRIVLEAMMRGIEFLPVDIYESEADHFIKKDENKLLAPLISLQGLGGSAAESVVIERQKSDFTSIEELSNRTSLTSTVIEVLREHGSLEGMPERNQLSLF</sequence>
<feature type="compositionally biased region" description="Basic residues" evidence="12">
    <location>
        <begin position="184"/>
        <end position="197"/>
    </location>
</feature>
<feature type="domain" description="Exonuclease" evidence="13">
    <location>
        <begin position="394"/>
        <end position="560"/>
    </location>
</feature>
<dbReference type="CDD" id="cd04484">
    <property type="entry name" value="polC_OBF"/>
    <property type="match status" value="1"/>
</dbReference>
<dbReference type="EC" id="2.7.7.7" evidence="11"/>
<dbReference type="InterPro" id="IPR044923">
    <property type="entry name" value="PolC_middle_finger_sf"/>
</dbReference>
<evidence type="ECO:0000256" key="5">
    <source>
        <dbReference type="ARBA" id="ARBA00022705"/>
    </source>
</evidence>
<dbReference type="SMART" id="SM00479">
    <property type="entry name" value="EXOIII"/>
    <property type="match status" value="1"/>
</dbReference>
<evidence type="ECO:0000256" key="7">
    <source>
        <dbReference type="ARBA" id="ARBA00022801"/>
    </source>
</evidence>
<dbReference type="GO" id="GO:0006261">
    <property type="term" value="P:DNA-templated DNA replication"/>
    <property type="evidence" value="ECO:0007669"/>
    <property type="project" value="UniProtKB-UniRule"/>
</dbReference>
<evidence type="ECO:0000256" key="11">
    <source>
        <dbReference type="HAMAP-Rule" id="MF_00356"/>
    </source>
</evidence>
<protein>
    <recommendedName>
        <fullName evidence="11">DNA polymerase III PolC-type</fullName>
        <shortName evidence="11">PolIII</shortName>
        <ecNumber evidence="11">2.7.7.7</ecNumber>
    </recommendedName>
</protein>
<dbReference type="InterPro" id="IPR003141">
    <property type="entry name" value="Pol/His_phosphatase_N"/>
</dbReference>
<dbReference type="Proteomes" id="UP000185669">
    <property type="component" value="Unassembled WGS sequence"/>
</dbReference>
<dbReference type="SUPFAM" id="SSF160975">
    <property type="entry name" value="AF1531-like"/>
    <property type="match status" value="1"/>
</dbReference>
<dbReference type="CDD" id="cd07435">
    <property type="entry name" value="PHP_PolIIIA_POLC"/>
    <property type="match status" value="1"/>
</dbReference>
<dbReference type="NCBIfam" id="TIGR01405">
    <property type="entry name" value="polC_Gram_pos"/>
    <property type="match status" value="1"/>
</dbReference>
<dbReference type="NCBIfam" id="NF001688">
    <property type="entry name" value="PRK00448.1"/>
    <property type="match status" value="1"/>
</dbReference>
<dbReference type="Gene3D" id="3.30.1900.20">
    <property type="match status" value="2"/>
</dbReference>
<dbReference type="Gene3D" id="1.10.150.870">
    <property type="match status" value="1"/>
</dbReference>
<keyword evidence="2 11" id="KW-0963">Cytoplasm</keyword>
<dbReference type="InterPro" id="IPR012337">
    <property type="entry name" value="RNaseH-like_sf"/>
</dbReference>
<dbReference type="InterPro" id="IPR040982">
    <property type="entry name" value="DNA_pol3_finger"/>
</dbReference>
<comment type="subcellular location">
    <subcellularLocation>
        <location evidence="11">Cytoplasm</location>
    </subcellularLocation>
</comment>
<evidence type="ECO:0000256" key="8">
    <source>
        <dbReference type="ARBA" id="ARBA00022839"/>
    </source>
</evidence>
<dbReference type="STRING" id="56779.SAMN05421834_101247"/>
<dbReference type="Pfam" id="PF00929">
    <property type="entry name" value="RNase_T"/>
    <property type="match status" value="1"/>
</dbReference>
<dbReference type="InterPro" id="IPR004805">
    <property type="entry name" value="DnaE2/DnaE/PolC"/>
</dbReference>
<organism evidence="15 16">
    <name type="scientific">Halanaerobium kushneri</name>
    <dbReference type="NCBI Taxonomy" id="56779"/>
    <lineage>
        <taxon>Bacteria</taxon>
        <taxon>Bacillati</taxon>
        <taxon>Bacillota</taxon>
        <taxon>Clostridia</taxon>
        <taxon>Halanaerobiales</taxon>
        <taxon>Halanaerobiaceae</taxon>
        <taxon>Halanaerobium</taxon>
    </lineage>
</organism>
<dbReference type="InterPro" id="IPR012340">
    <property type="entry name" value="NA-bd_OB-fold"/>
</dbReference>
<evidence type="ECO:0000259" key="13">
    <source>
        <dbReference type="SMART" id="SM00479"/>
    </source>
</evidence>
<dbReference type="Gene3D" id="6.10.140.1510">
    <property type="match status" value="1"/>
</dbReference>
<keyword evidence="6 11" id="KW-0540">Nuclease</keyword>
<dbReference type="Gene3D" id="2.40.50.140">
    <property type="entry name" value="Nucleic acid-binding proteins"/>
    <property type="match status" value="1"/>
</dbReference>
<keyword evidence="5 11" id="KW-0235">DNA replication</keyword>
<evidence type="ECO:0000313" key="15">
    <source>
        <dbReference type="EMBL" id="SIQ09176.1"/>
    </source>
</evidence>
<evidence type="ECO:0000256" key="2">
    <source>
        <dbReference type="ARBA" id="ARBA00022490"/>
    </source>
</evidence>
<dbReference type="EMBL" id="FTNC01000001">
    <property type="protein sequence ID" value="SIQ09176.1"/>
    <property type="molecule type" value="Genomic_DNA"/>
</dbReference>
<evidence type="ECO:0000256" key="1">
    <source>
        <dbReference type="ARBA" id="ARBA00003452"/>
    </source>
</evidence>
<dbReference type="InterPro" id="IPR029460">
    <property type="entry name" value="DNAPol_HHH"/>
</dbReference>
<dbReference type="GO" id="GO:0003677">
    <property type="term" value="F:DNA binding"/>
    <property type="evidence" value="ECO:0007669"/>
    <property type="project" value="UniProtKB-UniRule"/>
</dbReference>
<dbReference type="GO" id="GO:0003887">
    <property type="term" value="F:DNA-directed DNA polymerase activity"/>
    <property type="evidence" value="ECO:0007669"/>
    <property type="project" value="UniProtKB-UniRule"/>
</dbReference>
<evidence type="ECO:0000256" key="10">
    <source>
        <dbReference type="ARBA" id="ARBA00049244"/>
    </source>
</evidence>
<dbReference type="InterPro" id="IPR013520">
    <property type="entry name" value="Ribonucl_H"/>
</dbReference>
<dbReference type="InterPro" id="IPR011708">
    <property type="entry name" value="DNA_pol3_alpha_NTPase_dom"/>
</dbReference>
<proteinExistence type="inferred from homology"/>
<comment type="catalytic activity">
    <reaction evidence="10 11">
        <text>DNA(n) + a 2'-deoxyribonucleoside 5'-triphosphate = DNA(n+1) + diphosphate</text>
        <dbReference type="Rhea" id="RHEA:22508"/>
        <dbReference type="Rhea" id="RHEA-COMP:17339"/>
        <dbReference type="Rhea" id="RHEA-COMP:17340"/>
        <dbReference type="ChEBI" id="CHEBI:33019"/>
        <dbReference type="ChEBI" id="CHEBI:61560"/>
        <dbReference type="ChEBI" id="CHEBI:173112"/>
        <dbReference type="EC" id="2.7.7.7"/>
    </reaction>
</comment>
<dbReference type="FunFam" id="3.30.420.10:FF:000045">
    <property type="entry name" value="3'-5' exonuclease DinG"/>
    <property type="match status" value="1"/>
</dbReference>
<dbReference type="Gene3D" id="3.20.20.140">
    <property type="entry name" value="Metal-dependent hydrolases"/>
    <property type="match status" value="1"/>
</dbReference>
<evidence type="ECO:0000256" key="9">
    <source>
        <dbReference type="ARBA" id="ARBA00022932"/>
    </source>
</evidence>
<dbReference type="Pfam" id="PF07733">
    <property type="entry name" value="DNA_pol3_alpha"/>
    <property type="match status" value="2"/>
</dbReference>
<keyword evidence="7 11" id="KW-0378">Hydrolase</keyword>
<comment type="similarity">
    <text evidence="11">Belongs to the DNA polymerase type-C family. PolC subfamily.</text>
</comment>
<evidence type="ECO:0000313" key="16">
    <source>
        <dbReference type="Proteomes" id="UP000185669"/>
    </source>
</evidence>
<dbReference type="SMART" id="SM00481">
    <property type="entry name" value="POLIIIAc"/>
    <property type="match status" value="1"/>
</dbReference>
<dbReference type="PANTHER" id="PTHR32294:SF5">
    <property type="entry name" value="DNA POLYMERASE III POLC-TYPE"/>
    <property type="match status" value="1"/>
</dbReference>
<comment type="function">
    <text evidence="1 11">Required for replicative DNA synthesis. This DNA polymerase also exhibits 3' to 5' exonuclease activity.</text>
</comment>
<feature type="domain" description="Polymerase/histidinol phosphatase N-terminal" evidence="14">
    <location>
        <begin position="309"/>
        <end position="376"/>
    </location>
</feature>
<dbReference type="GO" id="GO:0008408">
    <property type="term" value="F:3'-5' exonuclease activity"/>
    <property type="evidence" value="ECO:0007669"/>
    <property type="project" value="UniProtKB-UniRule"/>
</dbReference>
<feature type="compositionally biased region" description="Basic and acidic residues" evidence="12">
    <location>
        <begin position="153"/>
        <end position="163"/>
    </location>
</feature>
<accession>A0A1N6PY15</accession>
<keyword evidence="3 11" id="KW-0808">Transferase</keyword>
<dbReference type="NCBIfam" id="TIGR00573">
    <property type="entry name" value="dnaq"/>
    <property type="match status" value="1"/>
</dbReference>
<evidence type="ECO:0000259" key="14">
    <source>
        <dbReference type="SMART" id="SM00481"/>
    </source>
</evidence>
<dbReference type="HAMAP" id="MF_00356">
    <property type="entry name" value="DNApol_PolC"/>
    <property type="match status" value="1"/>
</dbReference>
<evidence type="ECO:0000256" key="3">
    <source>
        <dbReference type="ARBA" id="ARBA00022679"/>
    </source>
</evidence>
<dbReference type="SUPFAM" id="SSF53098">
    <property type="entry name" value="Ribonuclease H-like"/>
    <property type="match status" value="1"/>
</dbReference>
<evidence type="ECO:0000256" key="4">
    <source>
        <dbReference type="ARBA" id="ARBA00022695"/>
    </source>
</evidence>
<name>A0A1N6PY15_9FIRM</name>
<keyword evidence="8 11" id="KW-0269">Exonuclease</keyword>
<keyword evidence="9 11" id="KW-0239">DNA-directed DNA polymerase</keyword>
<evidence type="ECO:0000256" key="6">
    <source>
        <dbReference type="ARBA" id="ARBA00022722"/>
    </source>
</evidence>
<reference evidence="16" key="1">
    <citation type="submission" date="2017-01" db="EMBL/GenBank/DDBJ databases">
        <authorList>
            <person name="Varghese N."/>
            <person name="Submissions S."/>
        </authorList>
    </citation>
    <scope>NUCLEOTIDE SEQUENCE [LARGE SCALE GENOMIC DNA]</scope>
    <source>
        <strain evidence="16">ATCC 700103</strain>
    </source>
</reference>
<dbReference type="InterPro" id="IPR004013">
    <property type="entry name" value="PHP_dom"/>
</dbReference>
<dbReference type="Pfam" id="PF17657">
    <property type="entry name" value="DNA_pol3_finger"/>
    <property type="match status" value="1"/>
</dbReference>
<keyword evidence="16" id="KW-1185">Reference proteome</keyword>
<dbReference type="InterPro" id="IPR006054">
    <property type="entry name" value="DnaQ"/>
</dbReference>
<dbReference type="Gene3D" id="3.30.420.10">
    <property type="entry name" value="Ribonuclease H-like superfamily/Ribonuclease H"/>
    <property type="match status" value="1"/>
</dbReference>
<dbReference type="PANTHER" id="PTHR32294">
    <property type="entry name" value="DNA POLYMERASE III SUBUNIT ALPHA"/>
    <property type="match status" value="1"/>
</dbReference>
<dbReference type="InterPro" id="IPR006308">
    <property type="entry name" value="Pol_III_a_PolC-type_gram_pos"/>
</dbReference>
<dbReference type="Gene3D" id="1.10.150.700">
    <property type="entry name" value="PolC, middle finger domain"/>
    <property type="match status" value="1"/>
</dbReference>
<dbReference type="GO" id="GO:0005737">
    <property type="term" value="C:cytoplasm"/>
    <property type="evidence" value="ECO:0007669"/>
    <property type="project" value="UniProtKB-SubCell"/>
</dbReference>
<gene>
    <name evidence="11" type="primary">polC</name>
    <name evidence="15" type="ORF">SAMN05421834_101247</name>
</gene>